<dbReference type="InterPro" id="IPR029044">
    <property type="entry name" value="Nucleotide-diphossugar_trans"/>
</dbReference>
<dbReference type="Gene3D" id="3.40.50.2000">
    <property type="entry name" value="Glycogen Phosphorylase B"/>
    <property type="match status" value="1"/>
</dbReference>
<evidence type="ECO:0000256" key="1">
    <source>
        <dbReference type="ARBA" id="ARBA00004922"/>
    </source>
</evidence>
<dbReference type="PANTHER" id="PTHR44835">
    <property type="entry name" value="UDP-N-ACETYLGLUCOSAMINE--PEPTIDE N-ACETYLGLUCOSAMINYLTRANSFERASE SPINDLY-RELATED"/>
    <property type="match status" value="1"/>
</dbReference>
<evidence type="ECO:0000259" key="6">
    <source>
        <dbReference type="Pfam" id="PF00535"/>
    </source>
</evidence>
<evidence type="ECO:0000256" key="2">
    <source>
        <dbReference type="ARBA" id="ARBA00022676"/>
    </source>
</evidence>
<reference evidence="9" key="1">
    <citation type="submission" date="2017-02" db="EMBL/GenBank/DDBJ databases">
        <authorList>
            <person name="Varghese N."/>
            <person name="Submissions S."/>
        </authorList>
    </citation>
    <scope>NUCLEOTIDE SEQUENCE [LARGE SCALE GENOMIC DNA]</scope>
    <source>
        <strain evidence="9">ATCC 27094</strain>
    </source>
</reference>
<dbReference type="STRING" id="225324.SAMN02745126_00997"/>
<dbReference type="AlphaFoldDB" id="A0A1T4KIP8"/>
<dbReference type="RefSeq" id="WP_085932673.1">
    <property type="nucleotide sequence ID" value="NZ_FUWJ01000001.1"/>
</dbReference>
<feature type="domain" description="O-GlcNAc transferase C-terminal" evidence="7">
    <location>
        <begin position="451"/>
        <end position="610"/>
    </location>
</feature>
<gene>
    <name evidence="8" type="ORF">SAMN02745126_00997</name>
</gene>
<organism evidence="8 9">
    <name type="scientific">Enhydrobacter aerosaccus</name>
    <dbReference type="NCBI Taxonomy" id="225324"/>
    <lineage>
        <taxon>Bacteria</taxon>
        <taxon>Pseudomonadati</taxon>
        <taxon>Pseudomonadota</taxon>
        <taxon>Alphaproteobacteria</taxon>
        <taxon>Hyphomicrobiales</taxon>
        <taxon>Enhydrobacter</taxon>
    </lineage>
</organism>
<evidence type="ECO:0000256" key="5">
    <source>
        <dbReference type="ARBA" id="ARBA00022803"/>
    </source>
</evidence>
<feature type="domain" description="Glycosyltransferase 2-like" evidence="6">
    <location>
        <begin position="23"/>
        <end position="117"/>
    </location>
</feature>
<evidence type="ECO:0000313" key="8">
    <source>
        <dbReference type="EMBL" id="SJZ42322.1"/>
    </source>
</evidence>
<dbReference type="Gene3D" id="3.40.50.11380">
    <property type="match status" value="1"/>
</dbReference>
<accession>A0A1T4KIP8</accession>
<dbReference type="Pfam" id="PF00535">
    <property type="entry name" value="Glycos_transf_2"/>
    <property type="match status" value="1"/>
</dbReference>
<dbReference type="InterPro" id="IPR051939">
    <property type="entry name" value="Glycosyltr_41/O-GlcNAc_trsf"/>
</dbReference>
<dbReference type="Proteomes" id="UP000190092">
    <property type="component" value="Unassembled WGS sequence"/>
</dbReference>
<dbReference type="InterPro" id="IPR029489">
    <property type="entry name" value="OGT/SEC/SPY_C"/>
</dbReference>
<dbReference type="EMBL" id="FUWJ01000001">
    <property type="protein sequence ID" value="SJZ42322.1"/>
    <property type="molecule type" value="Genomic_DNA"/>
</dbReference>
<name>A0A1T4KIP8_9HYPH</name>
<dbReference type="SUPFAM" id="SSF53756">
    <property type="entry name" value="UDP-Glycosyltransferase/glycogen phosphorylase"/>
    <property type="match status" value="1"/>
</dbReference>
<dbReference type="OrthoDB" id="146908at2"/>
<evidence type="ECO:0000256" key="3">
    <source>
        <dbReference type="ARBA" id="ARBA00022679"/>
    </source>
</evidence>
<keyword evidence="5" id="KW-0802">TPR repeat</keyword>
<keyword evidence="4" id="KW-0677">Repeat</keyword>
<evidence type="ECO:0000313" key="9">
    <source>
        <dbReference type="Proteomes" id="UP000190092"/>
    </source>
</evidence>
<evidence type="ECO:0000259" key="7">
    <source>
        <dbReference type="Pfam" id="PF13844"/>
    </source>
</evidence>
<proteinExistence type="predicted"/>
<dbReference type="GO" id="GO:0016757">
    <property type="term" value="F:glycosyltransferase activity"/>
    <property type="evidence" value="ECO:0007669"/>
    <property type="project" value="UniProtKB-KW"/>
</dbReference>
<comment type="pathway">
    <text evidence="1">Protein modification; protein glycosylation.</text>
</comment>
<feature type="domain" description="O-GlcNAc transferase C-terminal" evidence="7">
    <location>
        <begin position="623"/>
        <end position="802"/>
    </location>
</feature>
<keyword evidence="2" id="KW-0328">Glycosyltransferase</keyword>
<protein>
    <submittedName>
        <fullName evidence="8">Glycosyl transferase family 2</fullName>
    </submittedName>
</protein>
<dbReference type="SUPFAM" id="SSF53448">
    <property type="entry name" value="Nucleotide-diphospho-sugar transferases"/>
    <property type="match status" value="1"/>
</dbReference>
<dbReference type="InterPro" id="IPR001173">
    <property type="entry name" value="Glyco_trans_2-like"/>
</dbReference>
<keyword evidence="9" id="KW-1185">Reference proteome</keyword>
<sequence>MGGVPADASKPLFSIIWYGRDRAASARETLEAMRLQTLTDFELIVEDCGSTDGTLELFRAAADSDKRIRIFERCADHAGDAILSALRRCRGEYLGICPNEGRFHADALSKLQREFELRPSIGGICTDGFLINAFGDCLKQADIVALLLTPYRPFLPAAFFRRAALAAVGLSRHDWLSHSLALDLCCRVASTWGLAYCDLQIIECRDPLRQVDGLANSVQRAIDDRLELVTQQFSRNGFFANGGPSLSWESKADQLAILWQDFRALGRPEVEAEIMAPLMTVVAGLRQQLRVDHRTLRNLHRLLCLRSHNLGLMEKPIQKMLAARAGKEDRKSIDAGYKVWDHPLWGQWVTQKVVALTLPSARFHPAAPPWDAMYAELYAMAGERYETRGQIDLALAMWDRARPPDSPTLDSVACQAMLKSPTATDEALAARQAEWVRRHLGDRPAITLTPKSRNGRKIRIGYHCAFMDKDTMRNMMREVIKAHDRAKFEIYGYAPEKLPADILAIFDVWRHTPPASCSDREFVELVRSDDIDVFIELTGFSPGHRFGAMSLRCAPAQVSFLNHTGTSQVPNVDYVISDEVCIPTGSPAERYYSEEIYRLPGSFFCFDYSKLDEPPVTEAPHLKNGYVTFGCFGTGAKIGRELVEIWARLLHRVPDAVLHVQNPQLSQASDRRFMSDRFEACGIPPDRLVLEGGVDRPLLLRSYARVDISLDTWPYCGGNTIAESLWHGVPVVTYRGNRFASTYGASLVAAAGCADLVGHTSDEYIEVAAKLAADSDKLVQLRRNLRRMSLEFGLGDSKLFARRLEEAFTTMLDKCGA</sequence>
<dbReference type="PANTHER" id="PTHR44835:SF1">
    <property type="entry name" value="PROTEIN O-GLCNAC TRANSFERASE"/>
    <property type="match status" value="1"/>
</dbReference>
<dbReference type="Pfam" id="PF13844">
    <property type="entry name" value="Glyco_transf_41"/>
    <property type="match status" value="2"/>
</dbReference>
<dbReference type="Gene3D" id="3.90.550.10">
    <property type="entry name" value="Spore Coat Polysaccharide Biosynthesis Protein SpsA, Chain A"/>
    <property type="match status" value="1"/>
</dbReference>
<evidence type="ECO:0000256" key="4">
    <source>
        <dbReference type="ARBA" id="ARBA00022737"/>
    </source>
</evidence>
<keyword evidence="3 8" id="KW-0808">Transferase</keyword>